<feature type="domain" description="LUD" evidence="1">
    <location>
        <begin position="66"/>
        <end position="168"/>
    </location>
</feature>
<keyword evidence="3" id="KW-1185">Reference proteome</keyword>
<sequence>MATTAGDSTSERFTTALDELDVGWRTTTAEALSETLTAFPEPIVGAPLPFEGISLPNAITRADDPESVKAAASGVTAGTLGIADYGSVLIESTPPEAELVSLYADTHVAVVRESDIVDSMTAALESLGPRLREGRGNAIVATGPSATADMGALVEGVHGPGDVHVVIVE</sequence>
<name>A0A897NQW6_9EURY</name>
<gene>
    <name evidence="2" type="primary">lutC</name>
    <name evidence="2" type="ORF">HSEST_1301</name>
</gene>
<dbReference type="SUPFAM" id="SSF100950">
    <property type="entry name" value="NagB/RpiA/CoA transferase-like"/>
    <property type="match status" value="1"/>
</dbReference>
<dbReference type="AlphaFoldDB" id="A0A897NQW6"/>
<dbReference type="InterPro" id="IPR024185">
    <property type="entry name" value="FTHF_cligase-like_sf"/>
</dbReference>
<dbReference type="InterPro" id="IPR003741">
    <property type="entry name" value="LUD_dom"/>
</dbReference>
<dbReference type="GeneID" id="68857938"/>
<dbReference type="PANTHER" id="PTHR43682:SF1">
    <property type="entry name" value="LACTATE UTILIZATION PROTEIN C"/>
    <property type="match status" value="1"/>
</dbReference>
<evidence type="ECO:0000259" key="1">
    <source>
        <dbReference type="Pfam" id="PF02589"/>
    </source>
</evidence>
<accession>A0A897NQW6</accession>
<dbReference type="RefSeq" id="WP_229122880.1">
    <property type="nucleotide sequence ID" value="NZ_CP064791.1"/>
</dbReference>
<dbReference type="Pfam" id="PF02589">
    <property type="entry name" value="LUD_dom"/>
    <property type="match status" value="1"/>
</dbReference>
<proteinExistence type="predicted"/>
<dbReference type="InterPro" id="IPR037171">
    <property type="entry name" value="NagB/RpiA_transferase-like"/>
</dbReference>
<reference evidence="2 3" key="1">
    <citation type="submission" date="2020-11" db="EMBL/GenBank/DDBJ databases">
        <title>Carbohydrate-dependent, anaerobic sulfur respiration: A novel catabolism in halophilic archaea.</title>
        <authorList>
            <person name="Sorokin D.Y."/>
            <person name="Messina E."/>
            <person name="Smedile F."/>
            <person name="La Cono V."/>
            <person name="Hallsworth J.E."/>
            <person name="Yakimov M.M."/>
        </authorList>
    </citation>
    <scope>NUCLEOTIDE SEQUENCE [LARGE SCALE GENOMIC DNA]</scope>
    <source>
        <strain evidence="2 3">HSR-Est</strain>
    </source>
</reference>
<dbReference type="PANTHER" id="PTHR43682">
    <property type="entry name" value="LACTATE UTILIZATION PROTEIN C"/>
    <property type="match status" value="1"/>
</dbReference>
<protein>
    <submittedName>
        <fullName evidence="2">L-lactate utilization protein LutC, contains LUDdomain</fullName>
    </submittedName>
</protein>
<dbReference type="Gene3D" id="3.40.50.10420">
    <property type="entry name" value="NagB/RpiA/CoA transferase-like"/>
    <property type="match status" value="1"/>
</dbReference>
<evidence type="ECO:0000313" key="2">
    <source>
        <dbReference type="EMBL" id="QSG14834.1"/>
    </source>
</evidence>
<dbReference type="Proteomes" id="UP000663292">
    <property type="component" value="Chromosome"/>
</dbReference>
<evidence type="ECO:0000313" key="3">
    <source>
        <dbReference type="Proteomes" id="UP000663292"/>
    </source>
</evidence>
<dbReference type="EMBL" id="CP064791">
    <property type="protein sequence ID" value="QSG14834.1"/>
    <property type="molecule type" value="Genomic_DNA"/>
</dbReference>
<organism evidence="2 3">
    <name type="scientific">Halapricum desulfuricans</name>
    <dbReference type="NCBI Taxonomy" id="2841257"/>
    <lineage>
        <taxon>Archaea</taxon>
        <taxon>Methanobacteriati</taxon>
        <taxon>Methanobacteriota</taxon>
        <taxon>Stenosarchaea group</taxon>
        <taxon>Halobacteria</taxon>
        <taxon>Halobacteriales</taxon>
        <taxon>Haloarculaceae</taxon>
        <taxon>Halapricum</taxon>
    </lineage>
</organism>